<evidence type="ECO:0000313" key="1">
    <source>
        <dbReference type="EMBL" id="KAJ6979612.1"/>
    </source>
</evidence>
<protein>
    <submittedName>
        <fullName evidence="1">Uncharacterized protein</fullName>
    </submittedName>
</protein>
<dbReference type="AlphaFoldDB" id="A0AAD6Q5G0"/>
<keyword evidence="2" id="KW-1185">Reference proteome</keyword>
<evidence type="ECO:0000313" key="2">
    <source>
        <dbReference type="Proteomes" id="UP001164929"/>
    </source>
</evidence>
<comment type="caution">
    <text evidence="1">The sequence shown here is derived from an EMBL/GenBank/DDBJ whole genome shotgun (WGS) entry which is preliminary data.</text>
</comment>
<organism evidence="1 2">
    <name type="scientific">Populus alba x Populus x berolinensis</name>
    <dbReference type="NCBI Taxonomy" id="444605"/>
    <lineage>
        <taxon>Eukaryota</taxon>
        <taxon>Viridiplantae</taxon>
        <taxon>Streptophyta</taxon>
        <taxon>Embryophyta</taxon>
        <taxon>Tracheophyta</taxon>
        <taxon>Spermatophyta</taxon>
        <taxon>Magnoliopsida</taxon>
        <taxon>eudicotyledons</taxon>
        <taxon>Gunneridae</taxon>
        <taxon>Pentapetalae</taxon>
        <taxon>rosids</taxon>
        <taxon>fabids</taxon>
        <taxon>Malpighiales</taxon>
        <taxon>Salicaceae</taxon>
        <taxon>Saliceae</taxon>
        <taxon>Populus</taxon>
    </lineage>
</organism>
<reference evidence="1" key="1">
    <citation type="journal article" date="2023" name="Mol. Ecol. Resour.">
        <title>Chromosome-level genome assembly of a triploid poplar Populus alba 'Berolinensis'.</title>
        <authorList>
            <person name="Chen S."/>
            <person name="Yu Y."/>
            <person name="Wang X."/>
            <person name="Wang S."/>
            <person name="Zhang T."/>
            <person name="Zhou Y."/>
            <person name="He R."/>
            <person name="Meng N."/>
            <person name="Wang Y."/>
            <person name="Liu W."/>
            <person name="Liu Z."/>
            <person name="Liu J."/>
            <person name="Guo Q."/>
            <person name="Huang H."/>
            <person name="Sederoff R.R."/>
            <person name="Wang G."/>
            <person name="Qu G."/>
            <person name="Chen S."/>
        </authorList>
    </citation>
    <scope>NUCLEOTIDE SEQUENCE</scope>
    <source>
        <strain evidence="1">SC-2020</strain>
    </source>
</reference>
<dbReference type="Proteomes" id="UP001164929">
    <property type="component" value="Chromosome 11"/>
</dbReference>
<proteinExistence type="predicted"/>
<dbReference type="EMBL" id="JAQIZT010000011">
    <property type="protein sequence ID" value="KAJ6979612.1"/>
    <property type="molecule type" value="Genomic_DNA"/>
</dbReference>
<gene>
    <name evidence="1" type="ORF">NC653_027687</name>
</gene>
<name>A0AAD6Q5G0_9ROSI</name>
<sequence>MCEFHSLAVFNLQSMLGMTSVNNFFVSAHYFIYYWVSYLCIPEVLLTLDFCLNS</sequence>
<accession>A0AAD6Q5G0</accession>